<evidence type="ECO:0000313" key="11">
    <source>
        <dbReference type="Proteomes" id="UP000015464"/>
    </source>
</evidence>
<comment type="subcellular location">
    <subcellularLocation>
        <location evidence="1">Cytoplasm</location>
        <location evidence="1">Cytoskeleton</location>
    </subcellularLocation>
</comment>
<evidence type="ECO:0000256" key="7">
    <source>
        <dbReference type="ARBA" id="ARBA00023017"/>
    </source>
</evidence>
<dbReference type="GO" id="GO:0007018">
    <property type="term" value="P:microtubule-based movement"/>
    <property type="evidence" value="ECO:0007669"/>
    <property type="project" value="InterPro"/>
</dbReference>
<dbReference type="GO" id="GO:0005874">
    <property type="term" value="C:microtubule"/>
    <property type="evidence" value="ECO:0007669"/>
    <property type="project" value="UniProtKB-KW"/>
</dbReference>
<keyword evidence="2" id="KW-0813">Transport</keyword>
<dbReference type="GeneID" id="25035414"/>
<evidence type="ECO:0000256" key="8">
    <source>
        <dbReference type="ARBA" id="ARBA00023175"/>
    </source>
</evidence>
<keyword evidence="11" id="KW-1185">Reference proteome</keyword>
<evidence type="ECO:0000256" key="6">
    <source>
        <dbReference type="ARBA" id="ARBA00022840"/>
    </source>
</evidence>
<evidence type="ECO:0000256" key="5">
    <source>
        <dbReference type="ARBA" id="ARBA00022741"/>
    </source>
</evidence>
<keyword evidence="6" id="KW-0067">ATP-binding</keyword>
<evidence type="ECO:0000256" key="3">
    <source>
        <dbReference type="ARBA" id="ARBA00022490"/>
    </source>
</evidence>
<organism evidence="10 11">
    <name type="scientific">Schizosaccharomyces cryophilus (strain OY26 / ATCC MYA-4695 / CBS 11777 / NBRC 106824 / NRRL Y48691)</name>
    <name type="common">Fission yeast</name>
    <dbReference type="NCBI Taxonomy" id="653667"/>
    <lineage>
        <taxon>Eukaryota</taxon>
        <taxon>Fungi</taxon>
        <taxon>Dikarya</taxon>
        <taxon>Ascomycota</taxon>
        <taxon>Taphrinomycotina</taxon>
        <taxon>Schizosaccharomycetes</taxon>
        <taxon>Schizosaccharomycetales</taxon>
        <taxon>Schizosaccharomycetaceae</taxon>
        <taxon>Schizosaccharomyces</taxon>
    </lineage>
</organism>
<keyword evidence="3" id="KW-0963">Cytoplasm</keyword>
<dbReference type="OMA" id="LIPPCWD"/>
<proteinExistence type="predicted"/>
<evidence type="ECO:0000256" key="2">
    <source>
        <dbReference type="ARBA" id="ARBA00022448"/>
    </source>
</evidence>
<dbReference type="RefSeq" id="XP_013024809.1">
    <property type="nucleotide sequence ID" value="XM_013169355.1"/>
</dbReference>
<dbReference type="GO" id="GO:0005868">
    <property type="term" value="C:cytoplasmic dynein complex"/>
    <property type="evidence" value="ECO:0007669"/>
    <property type="project" value="InterPro"/>
</dbReference>
<gene>
    <name evidence="10" type="ORF">SPOG_01083</name>
</gene>
<protein>
    <submittedName>
        <fullName evidence="10">Uncharacterized protein</fullName>
    </submittedName>
</protein>
<evidence type="ECO:0000256" key="1">
    <source>
        <dbReference type="ARBA" id="ARBA00004245"/>
    </source>
</evidence>
<dbReference type="GO" id="GO:0045504">
    <property type="term" value="F:dynein heavy chain binding"/>
    <property type="evidence" value="ECO:0007669"/>
    <property type="project" value="TreeGrafter"/>
</dbReference>
<dbReference type="EMBL" id="KE546993">
    <property type="protein sequence ID" value="EPY50323.1"/>
    <property type="molecule type" value="Genomic_DNA"/>
</dbReference>
<dbReference type="PANTHER" id="PTHR12688">
    <property type="entry name" value="DYNEIN LIGHT INTERMEDIATE CHAIN"/>
    <property type="match status" value="1"/>
</dbReference>
<reference evidence="10 11" key="1">
    <citation type="journal article" date="2011" name="Science">
        <title>Comparative functional genomics of the fission yeasts.</title>
        <authorList>
            <person name="Rhind N."/>
            <person name="Chen Z."/>
            <person name="Yassour M."/>
            <person name="Thompson D.A."/>
            <person name="Haas B.J."/>
            <person name="Habib N."/>
            <person name="Wapinski I."/>
            <person name="Roy S."/>
            <person name="Lin M.F."/>
            <person name="Heiman D.I."/>
            <person name="Young S.K."/>
            <person name="Furuya K."/>
            <person name="Guo Y."/>
            <person name="Pidoux A."/>
            <person name="Chen H.M."/>
            <person name="Robbertse B."/>
            <person name="Goldberg J.M."/>
            <person name="Aoki K."/>
            <person name="Bayne E.H."/>
            <person name="Berlin A.M."/>
            <person name="Desjardins C.A."/>
            <person name="Dobbs E."/>
            <person name="Dukaj L."/>
            <person name="Fan L."/>
            <person name="FitzGerald M.G."/>
            <person name="French C."/>
            <person name="Gujja S."/>
            <person name="Hansen K."/>
            <person name="Keifenheim D."/>
            <person name="Levin J.Z."/>
            <person name="Mosher R.A."/>
            <person name="Mueller C.A."/>
            <person name="Pfiffner J."/>
            <person name="Priest M."/>
            <person name="Russ C."/>
            <person name="Smialowska A."/>
            <person name="Swoboda P."/>
            <person name="Sykes S.M."/>
            <person name="Vaughn M."/>
            <person name="Vengrova S."/>
            <person name="Yoder R."/>
            <person name="Zeng Q."/>
            <person name="Allshire R."/>
            <person name="Baulcombe D."/>
            <person name="Birren B.W."/>
            <person name="Brown W."/>
            <person name="Ekwall K."/>
            <person name="Kellis M."/>
            <person name="Leatherwood J."/>
            <person name="Levin H."/>
            <person name="Margalit H."/>
            <person name="Martienssen R."/>
            <person name="Nieduszynski C.A."/>
            <person name="Spatafora J.W."/>
            <person name="Friedman N."/>
            <person name="Dalgaard J.Z."/>
            <person name="Baumann P."/>
            <person name="Niki H."/>
            <person name="Regev A."/>
            <person name="Nusbaum C."/>
        </authorList>
    </citation>
    <scope>NUCLEOTIDE SEQUENCE [LARGE SCALE GENOMIC DNA]</scope>
    <source>
        <strain evidence="11">OY26 / ATCC MYA-4695 / CBS 11777 / NBRC 106824 / NRRL Y48691</strain>
    </source>
</reference>
<keyword evidence="8" id="KW-0505">Motor protein</keyword>
<dbReference type="PANTHER" id="PTHR12688:SF0">
    <property type="entry name" value="DYNEIN LIGHT INTERMEDIATE CHAIN"/>
    <property type="match status" value="1"/>
</dbReference>
<keyword evidence="7" id="KW-0243">Dynein</keyword>
<keyword evidence="4" id="KW-0493">Microtubule</keyword>
<dbReference type="AlphaFoldDB" id="S9VQX6"/>
<dbReference type="OrthoDB" id="5348017at2759"/>
<dbReference type="InterPro" id="IPR022780">
    <property type="entry name" value="Dynein_light_int_chain"/>
</dbReference>
<keyword evidence="5" id="KW-0547">Nucleotide-binding</keyword>
<evidence type="ECO:0000313" key="10">
    <source>
        <dbReference type="EMBL" id="EPY50323.1"/>
    </source>
</evidence>
<evidence type="ECO:0000256" key="9">
    <source>
        <dbReference type="ARBA" id="ARBA00023212"/>
    </source>
</evidence>
<dbReference type="STRING" id="653667.S9VQX6"/>
<dbReference type="GO" id="GO:0005524">
    <property type="term" value="F:ATP binding"/>
    <property type="evidence" value="ECO:0007669"/>
    <property type="project" value="UniProtKB-KW"/>
</dbReference>
<accession>S9VQX6</accession>
<name>S9VQX6_SCHCR</name>
<sequence length="410" mass="47739">MEPILEKLFSETLQTSVLKESSILLIGKCSGFSDLLGKCGIYSISRESKNCPFMSSPIVNCCEISYECFALHSDKGEKNHIIHIWQSSIITDRLLKFFVHQSLRLHGLDSLWVIYVNQVFYESPKGFAKEFLEFLRVCQRSIGEFRQEFSKMQDKQRKIMSHYQSLFSTTVSDEFDPFFNFTLILPQPDNETETSSMNDELKDFIQQYARNLLLLIPTSSFMYLSSNPSSWDNFKSLLNIYLLNDESTLTGENHHIITANTVENDKLLIPPCWDTMQKIQNVNLKFQTIIVDVATKRLHQVFETDELVNYYESIFHNQRDNQRILADELEIPCKSHQQFLRELLNKYSCFKGYEGATQQLHQNRDLLIRNGQDEILLNDISEKLNIGEQNHESNNALSIFFSNILKENID</sequence>
<dbReference type="GO" id="GO:0000226">
    <property type="term" value="P:microtubule cytoskeleton organization"/>
    <property type="evidence" value="ECO:0007669"/>
    <property type="project" value="TreeGrafter"/>
</dbReference>
<evidence type="ECO:0000256" key="4">
    <source>
        <dbReference type="ARBA" id="ARBA00022701"/>
    </source>
</evidence>
<dbReference type="HOGENOM" id="CLU_674658_0_0_1"/>
<dbReference type="InterPro" id="IPR008467">
    <property type="entry name" value="Dynein1_light_intermed_chain"/>
</dbReference>
<dbReference type="Pfam" id="PF05783">
    <property type="entry name" value="DLIC"/>
    <property type="match status" value="1"/>
</dbReference>
<dbReference type="GO" id="GO:0035974">
    <property type="term" value="C:meiotic spindle pole body"/>
    <property type="evidence" value="ECO:0007669"/>
    <property type="project" value="TreeGrafter"/>
</dbReference>
<dbReference type="Proteomes" id="UP000015464">
    <property type="component" value="Unassembled WGS sequence"/>
</dbReference>
<keyword evidence="9" id="KW-0206">Cytoskeleton</keyword>